<dbReference type="PANTHER" id="PTHR48100:SF1">
    <property type="entry name" value="HISTIDINE PHOSPHATASE FAMILY PROTEIN-RELATED"/>
    <property type="match status" value="1"/>
</dbReference>
<reference evidence="2 3" key="1">
    <citation type="submission" date="2018-07" db="EMBL/GenBank/DDBJ databases">
        <title>Streptomyces species from bats.</title>
        <authorList>
            <person name="Dunlap C."/>
        </authorList>
    </citation>
    <scope>NUCLEOTIDE SEQUENCE [LARGE SCALE GENOMIC DNA]</scope>
    <source>
        <strain evidence="2 3">AC230</strain>
    </source>
</reference>
<dbReference type="GO" id="GO:0005737">
    <property type="term" value="C:cytoplasm"/>
    <property type="evidence" value="ECO:0007669"/>
    <property type="project" value="TreeGrafter"/>
</dbReference>
<evidence type="ECO:0000256" key="1">
    <source>
        <dbReference type="PIRSR" id="PIRSR613078-2"/>
    </source>
</evidence>
<dbReference type="SMART" id="SM00855">
    <property type="entry name" value="PGAM"/>
    <property type="match status" value="1"/>
</dbReference>
<dbReference type="InterPro" id="IPR050275">
    <property type="entry name" value="PGM_Phosphatase"/>
</dbReference>
<dbReference type="InterPro" id="IPR029033">
    <property type="entry name" value="His_PPase_superfam"/>
</dbReference>
<accession>A0A370BH89</accession>
<protein>
    <submittedName>
        <fullName evidence="2">Histidine phosphatase family protein</fullName>
    </submittedName>
</protein>
<feature type="binding site" evidence="1">
    <location>
        <position position="63"/>
    </location>
    <ligand>
        <name>substrate</name>
    </ligand>
</feature>
<gene>
    <name evidence="2" type="ORF">DVH02_02820</name>
</gene>
<sequence length="211" mass="22389">MTDTTRTTLFLARHGETVWHEENRYAGVSDIALTPRGAEQAQDLGAWAAGAGLDAIVTSPLSRARRTAAPAVLATGLAARVESDLAELGFGLAEGKTLGEMRRTHPERCAAFLRDPAAHPLPGGEDPGAAATRGTAALLREAERHPGGRVLVVAHSTLFRLVLCRLLSIPPGEYRRVFPRPLNCAVTEVRVAGGRASLMSYNVPTTRVVPG</sequence>
<dbReference type="RefSeq" id="WP_114622058.1">
    <property type="nucleotide sequence ID" value="NZ_QQNA01000015.1"/>
</dbReference>
<evidence type="ECO:0000313" key="2">
    <source>
        <dbReference type="EMBL" id="RDG39624.1"/>
    </source>
</evidence>
<dbReference type="Gene3D" id="3.40.50.1240">
    <property type="entry name" value="Phosphoglycerate mutase-like"/>
    <property type="match status" value="1"/>
</dbReference>
<proteinExistence type="predicted"/>
<dbReference type="CDD" id="cd07067">
    <property type="entry name" value="HP_PGM_like"/>
    <property type="match status" value="1"/>
</dbReference>
<name>A0A370BH89_9ACTN</name>
<dbReference type="OrthoDB" id="4697614at2"/>
<dbReference type="SUPFAM" id="SSF53254">
    <property type="entry name" value="Phosphoglycerate mutase-like"/>
    <property type="match status" value="1"/>
</dbReference>
<dbReference type="Proteomes" id="UP000253741">
    <property type="component" value="Unassembled WGS sequence"/>
</dbReference>
<dbReference type="EMBL" id="QQNA01000015">
    <property type="protein sequence ID" value="RDG39624.1"/>
    <property type="molecule type" value="Genomic_DNA"/>
</dbReference>
<dbReference type="AlphaFoldDB" id="A0A370BH89"/>
<keyword evidence="3" id="KW-1185">Reference proteome</keyword>
<dbReference type="Pfam" id="PF00300">
    <property type="entry name" value="His_Phos_1"/>
    <property type="match status" value="1"/>
</dbReference>
<comment type="caution">
    <text evidence="2">The sequence shown here is derived from an EMBL/GenBank/DDBJ whole genome shotgun (WGS) entry which is preliminary data.</text>
</comment>
<dbReference type="InterPro" id="IPR013078">
    <property type="entry name" value="His_Pase_superF_clade-1"/>
</dbReference>
<dbReference type="GO" id="GO:0016791">
    <property type="term" value="F:phosphatase activity"/>
    <property type="evidence" value="ECO:0007669"/>
    <property type="project" value="TreeGrafter"/>
</dbReference>
<evidence type="ECO:0000313" key="3">
    <source>
        <dbReference type="Proteomes" id="UP000253741"/>
    </source>
</evidence>
<organism evidence="2 3">
    <name type="scientific">Streptomyces corynorhini</name>
    <dbReference type="NCBI Taxonomy" id="2282652"/>
    <lineage>
        <taxon>Bacteria</taxon>
        <taxon>Bacillati</taxon>
        <taxon>Actinomycetota</taxon>
        <taxon>Actinomycetes</taxon>
        <taxon>Kitasatosporales</taxon>
        <taxon>Streptomycetaceae</taxon>
        <taxon>Streptomyces</taxon>
    </lineage>
</organism>
<dbReference type="PANTHER" id="PTHR48100">
    <property type="entry name" value="BROAD-SPECIFICITY PHOSPHATASE YOR283W-RELATED"/>
    <property type="match status" value="1"/>
</dbReference>